<comment type="caution">
    <text evidence="1">The sequence shown here is derived from an EMBL/GenBank/DDBJ whole genome shotgun (WGS) entry which is preliminary data.</text>
</comment>
<dbReference type="OrthoDB" id="5298009at2"/>
<dbReference type="EMBL" id="LWRY01000187">
    <property type="protein sequence ID" value="OCX69887.1"/>
    <property type="molecule type" value="Genomic_DNA"/>
</dbReference>
<accession>A0A1C2IPI6</accession>
<reference evidence="1" key="1">
    <citation type="journal article" date="2016" name="Int. J. Mol. Sci.">
        <title>Comparative genomics of the extreme acidophile Acidithiobacillus thiooxidans reveals intraspecific divergence and niche adaptation.</title>
        <authorList>
            <person name="Zhang X."/>
            <person name="Feng X."/>
            <person name="Tao J."/>
            <person name="Ma L."/>
            <person name="Xiao Y."/>
            <person name="Liang Y."/>
            <person name="Liu X."/>
            <person name="Yin H."/>
        </authorList>
    </citation>
    <scope>NUCLEOTIDE SEQUENCE [LARGE SCALE GENOMIC DNA]</scope>
    <source>
        <strain evidence="1">DXS-W</strain>
    </source>
</reference>
<name>A0A1C2IPI6_ACITH</name>
<evidence type="ECO:0000313" key="1">
    <source>
        <dbReference type="EMBL" id="OCX69887.1"/>
    </source>
</evidence>
<protein>
    <submittedName>
        <fullName evidence="1">Uncharacterized protein</fullName>
    </submittedName>
</protein>
<dbReference type="Proteomes" id="UP000095008">
    <property type="component" value="Unassembled WGS sequence"/>
</dbReference>
<dbReference type="AlphaFoldDB" id="A0A1C2IPI6"/>
<evidence type="ECO:0000313" key="2">
    <source>
        <dbReference type="Proteomes" id="UP000095008"/>
    </source>
</evidence>
<organism evidence="1 2">
    <name type="scientific">Acidithiobacillus thiooxidans</name>
    <name type="common">Thiobacillus thiooxidans</name>
    <dbReference type="NCBI Taxonomy" id="930"/>
    <lineage>
        <taxon>Bacteria</taxon>
        <taxon>Pseudomonadati</taxon>
        <taxon>Pseudomonadota</taxon>
        <taxon>Acidithiobacillia</taxon>
        <taxon>Acidithiobacillales</taxon>
        <taxon>Acidithiobacillaceae</taxon>
        <taxon>Acidithiobacillus</taxon>
    </lineage>
</organism>
<gene>
    <name evidence="1" type="ORF">A6M23_14700</name>
</gene>
<sequence>MSQAITVRFESEKTVTGATHEALRRVAEHLGVSQNKAVHIAINRLYDDVFPGEVSQDMPTATELAFLRDRIPSDKDAKVVDSLSKIFPSASRKDLDTAMRSLGS</sequence>
<proteinExistence type="predicted"/>
<dbReference type="RefSeq" id="WP_065975351.1">
    <property type="nucleotide sequence ID" value="NZ_LWRY01000187.1"/>
</dbReference>
<keyword evidence="2" id="KW-1185">Reference proteome</keyword>